<dbReference type="SUPFAM" id="SSF48179">
    <property type="entry name" value="6-phosphogluconate dehydrogenase C-terminal domain-like"/>
    <property type="match status" value="1"/>
</dbReference>
<gene>
    <name evidence="5" type="ORF">SAMN05192573_11418</name>
</gene>
<dbReference type="GO" id="GO:0005829">
    <property type="term" value="C:cytosol"/>
    <property type="evidence" value="ECO:0007669"/>
    <property type="project" value="TreeGrafter"/>
</dbReference>
<dbReference type="NCBIfam" id="NF002969">
    <property type="entry name" value="PRK03643.1"/>
    <property type="match status" value="1"/>
</dbReference>
<reference evidence="6" key="1">
    <citation type="submission" date="2016-10" db="EMBL/GenBank/DDBJ databases">
        <authorList>
            <person name="Varghese N."/>
            <person name="Submissions S."/>
        </authorList>
    </citation>
    <scope>NUCLEOTIDE SEQUENCE [LARGE SCALE GENOMIC DNA]</scope>
    <source>
        <strain evidence="6">Gh-67</strain>
    </source>
</reference>
<evidence type="ECO:0000256" key="1">
    <source>
        <dbReference type="ARBA" id="ARBA00023002"/>
    </source>
</evidence>
<dbReference type="SUPFAM" id="SSF51735">
    <property type="entry name" value="NAD(P)-binding Rossmann-fold domains"/>
    <property type="match status" value="1"/>
</dbReference>
<keyword evidence="6" id="KW-1185">Reference proteome</keyword>
<evidence type="ECO:0000259" key="3">
    <source>
        <dbReference type="Pfam" id="PF01232"/>
    </source>
</evidence>
<evidence type="ECO:0000313" key="6">
    <source>
        <dbReference type="Proteomes" id="UP000199705"/>
    </source>
</evidence>
<dbReference type="InterPro" id="IPR008927">
    <property type="entry name" value="6-PGluconate_DH-like_C_sf"/>
</dbReference>
<evidence type="ECO:0000256" key="2">
    <source>
        <dbReference type="ARBA" id="ARBA00023027"/>
    </source>
</evidence>
<keyword evidence="1" id="KW-0560">Oxidoreductase</keyword>
<proteinExistence type="predicted"/>
<keyword evidence="2" id="KW-0520">NAD</keyword>
<accession>A0A1G8GDE9</accession>
<dbReference type="PANTHER" id="PTHR30524:SF0">
    <property type="entry name" value="ALTRONATE OXIDOREDUCTASE-RELATED"/>
    <property type="match status" value="1"/>
</dbReference>
<dbReference type="Gene3D" id="3.40.50.720">
    <property type="entry name" value="NAD(P)-binding Rossmann-like Domain"/>
    <property type="match status" value="1"/>
</dbReference>
<dbReference type="AlphaFoldDB" id="A0A1G8GDE9"/>
<organism evidence="5 6">
    <name type="scientific">Mucilaginibacter gossypii</name>
    <dbReference type="NCBI Taxonomy" id="551996"/>
    <lineage>
        <taxon>Bacteria</taxon>
        <taxon>Pseudomonadati</taxon>
        <taxon>Bacteroidota</taxon>
        <taxon>Sphingobacteriia</taxon>
        <taxon>Sphingobacteriales</taxon>
        <taxon>Sphingobacteriaceae</taxon>
        <taxon>Mucilaginibacter</taxon>
    </lineage>
</organism>
<dbReference type="STRING" id="551996.SAMN05192573_11418"/>
<dbReference type="InterPro" id="IPR036291">
    <property type="entry name" value="NAD(P)-bd_dom_sf"/>
</dbReference>
<feature type="domain" description="Mannitol dehydrogenase N-terminal" evidence="3">
    <location>
        <begin position="29"/>
        <end position="262"/>
    </location>
</feature>
<dbReference type="InterPro" id="IPR013328">
    <property type="entry name" value="6PGD_dom2"/>
</dbReference>
<dbReference type="Proteomes" id="UP000199705">
    <property type="component" value="Unassembled WGS sequence"/>
</dbReference>
<dbReference type="Gene3D" id="1.10.1040.10">
    <property type="entry name" value="N-(1-d-carboxylethyl)-l-norvaline Dehydrogenase, domain 2"/>
    <property type="match status" value="1"/>
</dbReference>
<dbReference type="InterPro" id="IPR013131">
    <property type="entry name" value="Mannitol_DH_N"/>
</dbReference>
<dbReference type="Pfam" id="PF01232">
    <property type="entry name" value="Mannitol_dh"/>
    <property type="match status" value="1"/>
</dbReference>
<dbReference type="EMBL" id="FNCG01000014">
    <property type="protein sequence ID" value="SDH92376.1"/>
    <property type="molecule type" value="Genomic_DNA"/>
</dbReference>
<evidence type="ECO:0000259" key="4">
    <source>
        <dbReference type="Pfam" id="PF08125"/>
    </source>
</evidence>
<protein>
    <submittedName>
        <fullName evidence="5">Tagaturonate reductase</fullName>
    </submittedName>
</protein>
<dbReference type="GO" id="GO:0008926">
    <property type="term" value="F:mannitol-1-phosphate 5-dehydrogenase activity"/>
    <property type="evidence" value="ECO:0007669"/>
    <property type="project" value="TreeGrafter"/>
</dbReference>
<dbReference type="PANTHER" id="PTHR30524">
    <property type="entry name" value="MANNITOL-1-PHOSPHATE 5-DEHYDROGENASE"/>
    <property type="match status" value="1"/>
</dbReference>
<name>A0A1G8GDE9_9SPHI</name>
<evidence type="ECO:0000313" key="5">
    <source>
        <dbReference type="EMBL" id="SDH92376.1"/>
    </source>
</evidence>
<dbReference type="Pfam" id="PF08125">
    <property type="entry name" value="Mannitol_dh_C"/>
    <property type="match status" value="1"/>
</dbReference>
<sequence>MILSRYNLNKTTVPAAELPPVNVFDLPEKVLQFGTGVLLRGLPDYFIDKANRAGIFNGRVAVVKSTDKGSTTDFDMQDGLYTIYSKGIENGEEVNEQVICSAISRVLSASSEWEEILEIARSKNLQVVISNTTEVGIQLVKEDVRKHPPASFPGKLLAILYERYRAFNGRADTGLVIIPTELIIDNGKKLEAIVLELAHLNKLEPAFMDWLESSNSFCNSLVDRIVPGRPDQQLSDAMETERGYTDNLSIMSETYSLWAIQCDEKIAEVLSFAQADNGVVITPDIELFRELKLRLLNGTHTLSCAVAYLSGFKTVKEAMDDAHFTKFITQLMFTEIMPSIPYQIDEDVARDFGNKVLDRFRNPNIRHEWLSISVQYATKIKMRVIPLLLNYYKQNNKAPQMMALGFAAFIRFMQITETADGKYTGTAHSDNYAVTDDQAPNLSKAWNGADAETAIAAILKNKSLWDTDLTTLPGFTEAVTAQFKLINEQGKLEISDI</sequence>
<dbReference type="RefSeq" id="WP_091172352.1">
    <property type="nucleotide sequence ID" value="NZ_FNCG01000014.1"/>
</dbReference>
<dbReference type="InterPro" id="IPR013118">
    <property type="entry name" value="Mannitol_DH_C"/>
</dbReference>
<feature type="domain" description="Mannitol dehydrogenase C-terminal" evidence="4">
    <location>
        <begin position="284"/>
        <end position="484"/>
    </location>
</feature>
<dbReference type="GO" id="GO:0019592">
    <property type="term" value="P:mannitol catabolic process"/>
    <property type="evidence" value="ECO:0007669"/>
    <property type="project" value="TreeGrafter"/>
</dbReference>